<sequence>MQSLPPSDIRLPAEIVVMVCSCLGKQDQLNSRLVSGKLHYAATIQAFRSIRLKPDGDSPLQFRQIALSDKLRGFVKEVTIDTELDPGVPFHSEAEDFSICQNFLEFLPYLGMFNNLKHLHIRFSRSSNPRSNNIEESLHYRYLVLDIISHCVVGMWTLGYRKTVYGAMLPPASSHMFRYKHDTPVLLGASLQIKELTISHLVGYNDPRLIHSKAWNMLLRLPTIIDLKLLMGENHPENGTDLSAGRSEFFSALPSKWLQPDVVQKLQVLSLFYTDFWGWFPRMDLDQLGDLPSLRVLALGRYIFTDKKQTDWIAFLGQNNKSGGLEELYIDECCIMFQAHQRGPLAAGGYPILAADIERTEYDIRWHHVLSEWRMSMKGLKKFAMGVGDFGCPVRTIVPFFPWGPFSAAMIVAGDPPQWYFGHNRHRFFADPGPEDFVVRLFDAYQSRRQSSRAVPMGNYLLGAGLTQSRRARMRYASYDVRSPYGWFMGNQFTNGGYDRAWAPEQETVEFDDAAYALLMETIRDRLRS</sequence>
<proteinExistence type="predicted"/>
<dbReference type="RefSeq" id="XP_041689090.1">
    <property type="nucleotide sequence ID" value="XM_041823518.1"/>
</dbReference>
<dbReference type="PANTHER" id="PTHR42057">
    <property type="entry name" value="F-BOX DOMAIN PROTEIN (AFU_ORTHOLOGUE AFUA_4G00200)"/>
    <property type="match status" value="1"/>
</dbReference>
<dbReference type="VEuPathDB" id="FungiDB:FMAN_13010"/>
<organism evidence="1 2">
    <name type="scientific">Fusarium mangiferae</name>
    <name type="common">Mango malformation disease fungus</name>
    <dbReference type="NCBI Taxonomy" id="192010"/>
    <lineage>
        <taxon>Eukaryota</taxon>
        <taxon>Fungi</taxon>
        <taxon>Dikarya</taxon>
        <taxon>Ascomycota</taxon>
        <taxon>Pezizomycotina</taxon>
        <taxon>Sordariomycetes</taxon>
        <taxon>Hypocreomycetidae</taxon>
        <taxon>Hypocreales</taxon>
        <taxon>Nectriaceae</taxon>
        <taxon>Fusarium</taxon>
        <taxon>Fusarium fujikuroi species complex</taxon>
    </lineage>
</organism>
<dbReference type="AlphaFoldDB" id="A0A1L7UBH7"/>
<dbReference type="EMBL" id="FCQH01000015">
    <property type="protein sequence ID" value="CVL05027.1"/>
    <property type="molecule type" value="Genomic_DNA"/>
</dbReference>
<keyword evidence="2" id="KW-1185">Reference proteome</keyword>
<accession>A0A1L7UBH7</accession>
<reference evidence="2" key="1">
    <citation type="journal article" date="2016" name="Genome Biol. Evol.">
        <title>Comparative 'omics' of the Fusarium fujikuroi species complex highlights differences in genetic potential and metabolite synthesis.</title>
        <authorList>
            <person name="Niehaus E.-M."/>
            <person name="Muensterkoetter M."/>
            <person name="Proctor R.H."/>
            <person name="Brown D.W."/>
            <person name="Sharon A."/>
            <person name="Idan Y."/>
            <person name="Oren-Young L."/>
            <person name="Sieber C.M."/>
            <person name="Novak O."/>
            <person name="Pencik A."/>
            <person name="Tarkowska D."/>
            <person name="Hromadova K."/>
            <person name="Freeman S."/>
            <person name="Maymon M."/>
            <person name="Elazar M."/>
            <person name="Youssef S.A."/>
            <person name="El-Shabrawy E.S.M."/>
            <person name="Shalaby A.B.A."/>
            <person name="Houterman P."/>
            <person name="Brock N.L."/>
            <person name="Burkhardt I."/>
            <person name="Tsavkelova E.A."/>
            <person name="Dickschat J.S."/>
            <person name="Galuszka P."/>
            <person name="Gueldener U."/>
            <person name="Tudzynski B."/>
        </authorList>
    </citation>
    <scope>NUCLEOTIDE SEQUENCE [LARGE SCALE GENOMIC DNA]</scope>
    <source>
        <strain evidence="2">MRC7560</strain>
    </source>
</reference>
<comment type="caution">
    <text evidence="1">The sequence shown here is derived from an EMBL/GenBank/DDBJ whole genome shotgun (WGS) entry which is preliminary data.</text>
</comment>
<gene>
    <name evidence="1" type="ORF">FMAN_13010</name>
</gene>
<dbReference type="GeneID" id="65092260"/>
<evidence type="ECO:0000313" key="1">
    <source>
        <dbReference type="EMBL" id="CVL05027.1"/>
    </source>
</evidence>
<dbReference type="PANTHER" id="PTHR42057:SF2">
    <property type="entry name" value="F-BOX DOMAIN PROTEIN (AFU_ORTHOLOGUE AFUA_4G00200)-RELATED"/>
    <property type="match status" value="1"/>
</dbReference>
<evidence type="ECO:0000313" key="2">
    <source>
        <dbReference type="Proteomes" id="UP000184255"/>
    </source>
</evidence>
<dbReference type="Proteomes" id="UP000184255">
    <property type="component" value="Unassembled WGS sequence"/>
</dbReference>
<protein>
    <recommendedName>
        <fullName evidence="3">F-box domain-containing protein</fullName>
    </recommendedName>
</protein>
<name>A0A1L7UBH7_FUSMA</name>
<evidence type="ECO:0008006" key="3">
    <source>
        <dbReference type="Google" id="ProtNLM"/>
    </source>
</evidence>